<evidence type="ECO:0000313" key="2">
    <source>
        <dbReference type="EMBL" id="KKR23716.1"/>
    </source>
</evidence>
<dbReference type="PANTHER" id="PTHR43825">
    <property type="entry name" value="PYRUVATE DEHYDROGENASE E1 COMPONENT"/>
    <property type="match status" value="1"/>
</dbReference>
<evidence type="ECO:0000259" key="1">
    <source>
        <dbReference type="Pfam" id="PF02779"/>
    </source>
</evidence>
<dbReference type="InterPro" id="IPR051157">
    <property type="entry name" value="PDH/Transketolase"/>
</dbReference>
<dbReference type="AlphaFoldDB" id="A0A0G0PEX5"/>
<name>A0A0G0PEX5_9BACT</name>
<organism evidence="2 3">
    <name type="scientific">Candidatus Yanofskybacteria bacterium GW2011_GWD2_39_48</name>
    <dbReference type="NCBI Taxonomy" id="1619031"/>
    <lineage>
        <taxon>Bacteria</taxon>
        <taxon>Candidatus Yanofskyibacteriota</taxon>
    </lineage>
</organism>
<proteinExistence type="predicted"/>
<dbReference type="InterPro" id="IPR005475">
    <property type="entry name" value="Transketolase-like_Pyr-bd"/>
</dbReference>
<comment type="caution">
    <text evidence="2">The sequence shown here is derived from an EMBL/GenBank/DDBJ whole genome shotgun (WGS) entry which is preliminary data.</text>
</comment>
<dbReference type="Proteomes" id="UP000034764">
    <property type="component" value="Unassembled WGS sequence"/>
</dbReference>
<evidence type="ECO:0000313" key="3">
    <source>
        <dbReference type="Proteomes" id="UP000034764"/>
    </source>
</evidence>
<protein>
    <recommendedName>
        <fullName evidence="1">Transketolase-like pyrimidine-binding domain-containing protein</fullName>
    </recommendedName>
</protein>
<reference evidence="2 3" key="1">
    <citation type="journal article" date="2015" name="Nature">
        <title>rRNA introns, odd ribosomes, and small enigmatic genomes across a large radiation of phyla.</title>
        <authorList>
            <person name="Brown C.T."/>
            <person name="Hug L.A."/>
            <person name="Thomas B.C."/>
            <person name="Sharon I."/>
            <person name="Castelle C.J."/>
            <person name="Singh A."/>
            <person name="Wilkins M.J."/>
            <person name="Williams K.H."/>
            <person name="Banfield J.F."/>
        </authorList>
    </citation>
    <scope>NUCLEOTIDE SEQUENCE [LARGE SCALE GENOMIC DNA]</scope>
</reference>
<dbReference type="PANTHER" id="PTHR43825:SF1">
    <property type="entry name" value="TRANSKETOLASE-LIKE PYRIMIDINE-BINDING DOMAIN-CONTAINING PROTEIN"/>
    <property type="match status" value="1"/>
</dbReference>
<dbReference type="SUPFAM" id="SSF52518">
    <property type="entry name" value="Thiamin diphosphate-binding fold (THDP-binding)"/>
    <property type="match status" value="1"/>
</dbReference>
<gene>
    <name evidence="2" type="ORF">UT53_C0009G0010</name>
</gene>
<feature type="domain" description="Transketolase-like pyrimidine-binding" evidence="1">
    <location>
        <begin position="3"/>
        <end position="70"/>
    </location>
</feature>
<accession>A0A0G0PEX5</accession>
<dbReference type="Gene3D" id="3.40.50.970">
    <property type="match status" value="1"/>
</dbReference>
<dbReference type="Pfam" id="PF02779">
    <property type="entry name" value="Transket_pyr"/>
    <property type="match status" value="1"/>
</dbReference>
<sequence length="77" mass="8649">MDKKSTRDGFGIGIIEITQKDERIVAISADLAESVRLKEFKEKFPERFVECGVAEQNMATIASGMANYGFYGIICYF</sequence>
<dbReference type="EMBL" id="LBXD01000009">
    <property type="protein sequence ID" value="KKR23716.1"/>
    <property type="molecule type" value="Genomic_DNA"/>
</dbReference>
<dbReference type="CDD" id="cd07033">
    <property type="entry name" value="TPP_PYR_DXS_TK_like"/>
    <property type="match status" value="1"/>
</dbReference>
<dbReference type="InterPro" id="IPR029061">
    <property type="entry name" value="THDP-binding"/>
</dbReference>